<comment type="caution">
    <text evidence="16">The sequence shown here is derived from an EMBL/GenBank/DDBJ whole genome shotgun (WGS) entry which is preliminary data.</text>
</comment>
<evidence type="ECO:0000259" key="14">
    <source>
        <dbReference type="SMART" id="SM00484"/>
    </source>
</evidence>
<dbReference type="PRINTS" id="PR00066">
    <property type="entry name" value="XRODRMPGMNTG"/>
</dbReference>
<evidence type="ECO:0000259" key="15">
    <source>
        <dbReference type="SMART" id="SM00485"/>
    </source>
</evidence>
<evidence type="ECO:0000313" key="16">
    <source>
        <dbReference type="EMBL" id="RWS10041.1"/>
    </source>
</evidence>
<feature type="compositionally biased region" description="Basic and acidic residues" evidence="13">
    <location>
        <begin position="470"/>
        <end position="490"/>
    </location>
</feature>
<evidence type="ECO:0000256" key="11">
    <source>
        <dbReference type="ARBA" id="ARBA00023242"/>
    </source>
</evidence>
<dbReference type="FunFam" id="1.10.150.20:FF:000030">
    <property type="entry name" value="Flap endonuclease GEN-like 1"/>
    <property type="match status" value="1"/>
</dbReference>
<dbReference type="Gene3D" id="1.10.150.20">
    <property type="entry name" value="5' to 3' exonuclease, C-terminal subdomain"/>
    <property type="match status" value="1"/>
</dbReference>
<evidence type="ECO:0000256" key="4">
    <source>
        <dbReference type="ARBA" id="ARBA00022722"/>
    </source>
</evidence>
<dbReference type="Gene3D" id="3.40.50.1010">
    <property type="entry name" value="5'-nuclease"/>
    <property type="match status" value="2"/>
</dbReference>
<dbReference type="SMART" id="SM00279">
    <property type="entry name" value="HhH2"/>
    <property type="match status" value="1"/>
</dbReference>
<evidence type="ECO:0000256" key="9">
    <source>
        <dbReference type="ARBA" id="ARBA00022842"/>
    </source>
</evidence>
<feature type="region of interest" description="Disordered" evidence="13">
    <location>
        <begin position="817"/>
        <end position="892"/>
    </location>
</feature>
<dbReference type="CDD" id="cd09904">
    <property type="entry name" value="H3TH_XPG"/>
    <property type="match status" value="1"/>
</dbReference>
<dbReference type="InterPro" id="IPR036279">
    <property type="entry name" value="5-3_exonuclease_C_sf"/>
</dbReference>
<keyword evidence="11" id="KW-0539">Nucleus</keyword>
<dbReference type="GO" id="GO:0000400">
    <property type="term" value="F:four-way junction DNA binding"/>
    <property type="evidence" value="ECO:0007669"/>
    <property type="project" value="UniProtKB-ARBA"/>
</dbReference>
<feature type="compositionally biased region" description="Low complexity" evidence="13">
    <location>
        <begin position="821"/>
        <end position="831"/>
    </location>
</feature>
<sequence>MGVKGLWQLLEPIGKPINLESLENKVLAVDFSIWLNQSIKGIRDKHGHPVQNAHIKGLFNRICKLLFYKIKPIFVFDGGVPVLKKQTIATRHKRRLKSLEDSEKNAHKALKTFLRSQIKRSLGSESDDSNLKLLSTYRIHSNDNVFELPALENENEFNEVDDQTESFCKQVNAQFSHLQNLNQVDINSEAFKSLPPEIRHEILTHLKEQKTGWAKISALPSESNEFSSYQMSRLLHKRKLQQNIEVAEEEMNDRMQSEELFDFSATSGIRYESKRVMSDENTRIIYCDKSQNVSKSDSKNTGRVEVLNSFKKCDSLFSDVTEFDFGKSEAIKNENSSFLKTASKTGNFSPLEATKIIKRNIESDKKQRTEFEIQNSDSYLEFSNSMNKLQQTSQICNDLEANIAHDSDFDVPDETLSTINSEETTEAVSDEKVNEDIEKELIEVLSNDSYDSLEIVKTPEPKSSVTELSEESKKKDRKGESQVIEEKFTDNGDIPSKYEAAEFKSPIKCASGKNHQFESVKETPEKRNSEVFTKIRDAAKASPQSVKRQLYEIEREVGRQERHAATVSDQMIIEAQELLRLFGIPFVRSPLEAEAQCAALENLELTEGTITDDSDIWLFGGKTVYKNFFNQSKYVEVYNLKDIEKDLKINRESMVCLAMLTGSDYTDGIEGIGAVTAVEILSEFKGEGLEPLENFKSWWDSKQGKDKSPGNKTRAKFIKFSLEESFPNKVVFNAYMNPKVDDTLESFKWGVPDLDLLRHYAMSKFGWNKSKVDEVLLPVIKRLNEKKVQMRISDYFKCEARHSGQISTSKRLQSAFDKLGSESSNKSSVPRSKSKTLAKSSLKQKVKNQATRNRGKAASKVLSPLKKVSTESKTKAKKNATLSEPSSSDGED</sequence>
<dbReference type="Pfam" id="PF00867">
    <property type="entry name" value="XPG_I"/>
    <property type="match status" value="1"/>
</dbReference>
<dbReference type="PANTHER" id="PTHR16171">
    <property type="entry name" value="DNA REPAIR PROTEIN COMPLEMENTING XP-G CELLS-RELATED"/>
    <property type="match status" value="1"/>
</dbReference>
<evidence type="ECO:0000313" key="17">
    <source>
        <dbReference type="Proteomes" id="UP000285301"/>
    </source>
</evidence>
<dbReference type="SMART" id="SM00485">
    <property type="entry name" value="XPGN"/>
    <property type="match status" value="1"/>
</dbReference>
<dbReference type="CDD" id="cd09868">
    <property type="entry name" value="PIN_XPG_RAD2"/>
    <property type="match status" value="2"/>
</dbReference>
<dbReference type="SMART" id="SM00484">
    <property type="entry name" value="XPGI"/>
    <property type="match status" value="1"/>
</dbReference>
<dbReference type="SUPFAM" id="SSF47807">
    <property type="entry name" value="5' to 3' exonuclease, C-terminal subdomain"/>
    <property type="match status" value="1"/>
</dbReference>
<evidence type="ECO:0000256" key="10">
    <source>
        <dbReference type="ARBA" id="ARBA00023204"/>
    </source>
</evidence>
<dbReference type="PROSITE" id="PS00841">
    <property type="entry name" value="XPG_1"/>
    <property type="match status" value="1"/>
</dbReference>
<dbReference type="AlphaFoldDB" id="A0A3S3PD51"/>
<dbReference type="OrthoDB" id="31113at2759"/>
<evidence type="ECO:0000256" key="13">
    <source>
        <dbReference type="SAM" id="MobiDB-lite"/>
    </source>
</evidence>
<evidence type="ECO:0000256" key="6">
    <source>
        <dbReference type="ARBA" id="ARBA00022759"/>
    </source>
</evidence>
<feature type="domain" description="XPG N-terminal" evidence="15">
    <location>
        <begin position="1"/>
        <end position="98"/>
    </location>
</feature>
<keyword evidence="9" id="KW-0460">Magnesium</keyword>
<dbReference type="Pfam" id="PF00752">
    <property type="entry name" value="XPG_N"/>
    <property type="match status" value="1"/>
</dbReference>
<dbReference type="GO" id="GO:0046872">
    <property type="term" value="F:metal ion binding"/>
    <property type="evidence" value="ECO:0007669"/>
    <property type="project" value="UniProtKB-KW"/>
</dbReference>
<comment type="subcellular location">
    <subcellularLocation>
        <location evidence="2">Nucleus</location>
    </subcellularLocation>
</comment>
<dbReference type="InterPro" id="IPR006085">
    <property type="entry name" value="XPG_DNA_repair_N"/>
</dbReference>
<protein>
    <submittedName>
        <fullName evidence="16">DNA repair protein complementing XP-G cells-like protein</fullName>
    </submittedName>
</protein>
<evidence type="ECO:0000256" key="7">
    <source>
        <dbReference type="ARBA" id="ARBA00022763"/>
    </source>
</evidence>
<evidence type="ECO:0000256" key="12">
    <source>
        <dbReference type="ARBA" id="ARBA00038112"/>
    </source>
</evidence>
<evidence type="ECO:0000256" key="8">
    <source>
        <dbReference type="ARBA" id="ARBA00022801"/>
    </source>
</evidence>
<dbReference type="InterPro" id="IPR008918">
    <property type="entry name" value="HhH2"/>
</dbReference>
<dbReference type="PRINTS" id="PR00853">
    <property type="entry name" value="XPGRADSUPER"/>
</dbReference>
<dbReference type="GO" id="GO:0003697">
    <property type="term" value="F:single-stranded DNA binding"/>
    <property type="evidence" value="ECO:0007669"/>
    <property type="project" value="InterPro"/>
</dbReference>
<dbReference type="InterPro" id="IPR006086">
    <property type="entry name" value="XPG-I_dom"/>
</dbReference>
<dbReference type="InterPro" id="IPR029060">
    <property type="entry name" value="PIN-like_dom_sf"/>
</dbReference>
<dbReference type="PANTHER" id="PTHR16171:SF7">
    <property type="entry name" value="DNA REPAIR PROTEIN RAD2"/>
    <property type="match status" value="1"/>
</dbReference>
<evidence type="ECO:0000256" key="5">
    <source>
        <dbReference type="ARBA" id="ARBA00022723"/>
    </source>
</evidence>
<keyword evidence="6" id="KW-0255">Endonuclease</keyword>
<evidence type="ECO:0000256" key="1">
    <source>
        <dbReference type="ARBA" id="ARBA00001946"/>
    </source>
</evidence>
<keyword evidence="10" id="KW-0234">DNA repair</keyword>
<keyword evidence="5" id="KW-0479">Metal-binding</keyword>
<keyword evidence="4" id="KW-0540">Nuclease</keyword>
<dbReference type="GO" id="GO:0006289">
    <property type="term" value="P:nucleotide-excision repair"/>
    <property type="evidence" value="ECO:0007669"/>
    <property type="project" value="InterPro"/>
</dbReference>
<proteinExistence type="inferred from homology"/>
<evidence type="ECO:0000256" key="3">
    <source>
        <dbReference type="ARBA" id="ARBA00005283"/>
    </source>
</evidence>
<dbReference type="GO" id="GO:0005634">
    <property type="term" value="C:nucleus"/>
    <property type="evidence" value="ECO:0007669"/>
    <property type="project" value="UniProtKB-SubCell"/>
</dbReference>
<reference evidence="16 17" key="1">
    <citation type="journal article" date="2018" name="Gigascience">
        <title>Genomes of trombidid mites reveal novel predicted allergens and laterally-transferred genes associated with secondary metabolism.</title>
        <authorList>
            <person name="Dong X."/>
            <person name="Chaisiri K."/>
            <person name="Xia D."/>
            <person name="Armstrong S.D."/>
            <person name="Fang Y."/>
            <person name="Donnelly M.J."/>
            <person name="Kadowaki T."/>
            <person name="McGarry J.W."/>
            <person name="Darby A.C."/>
            <person name="Makepeace B.L."/>
        </authorList>
    </citation>
    <scope>NUCLEOTIDE SEQUENCE [LARGE SCALE GENOMIC DNA]</scope>
    <source>
        <strain evidence="16">UoL-WK</strain>
    </source>
</reference>
<dbReference type="InterPro" id="IPR001044">
    <property type="entry name" value="XPG/Rad2_eukaryotes"/>
</dbReference>
<comment type="similarity">
    <text evidence="12">Belongs to the XPG/RAD2 endonuclease family. GEN subfamily.</text>
</comment>
<comment type="similarity">
    <text evidence="3">Belongs to the XPG/RAD2 endonuclease family. XPG subfamily.</text>
</comment>
<dbReference type="GO" id="GO:0017108">
    <property type="term" value="F:5'-flap endonuclease activity"/>
    <property type="evidence" value="ECO:0007669"/>
    <property type="project" value="UniProtKB-ARBA"/>
</dbReference>
<dbReference type="GO" id="GO:0008821">
    <property type="term" value="F:crossover junction DNA endonuclease activity"/>
    <property type="evidence" value="ECO:0007669"/>
    <property type="project" value="UniProtKB-ARBA"/>
</dbReference>
<keyword evidence="7" id="KW-0227">DNA damage</keyword>
<feature type="domain" description="XPG-I" evidence="14">
    <location>
        <begin position="580"/>
        <end position="649"/>
    </location>
</feature>
<dbReference type="InterPro" id="IPR019974">
    <property type="entry name" value="XPG_CS"/>
</dbReference>
<dbReference type="STRING" id="1965070.A0A3S3PD51"/>
<dbReference type="Proteomes" id="UP000285301">
    <property type="component" value="Unassembled WGS sequence"/>
</dbReference>
<organism evidence="16 17">
    <name type="scientific">Dinothrombium tinctorium</name>
    <dbReference type="NCBI Taxonomy" id="1965070"/>
    <lineage>
        <taxon>Eukaryota</taxon>
        <taxon>Metazoa</taxon>
        <taxon>Ecdysozoa</taxon>
        <taxon>Arthropoda</taxon>
        <taxon>Chelicerata</taxon>
        <taxon>Arachnida</taxon>
        <taxon>Acari</taxon>
        <taxon>Acariformes</taxon>
        <taxon>Trombidiformes</taxon>
        <taxon>Prostigmata</taxon>
        <taxon>Anystina</taxon>
        <taxon>Parasitengona</taxon>
        <taxon>Trombidioidea</taxon>
        <taxon>Trombidiidae</taxon>
        <taxon>Dinothrombium</taxon>
    </lineage>
</organism>
<evidence type="ECO:0000256" key="2">
    <source>
        <dbReference type="ARBA" id="ARBA00004123"/>
    </source>
</evidence>
<keyword evidence="8" id="KW-0378">Hydrolase</keyword>
<gene>
    <name evidence="16" type="ORF">B4U79_10177</name>
</gene>
<dbReference type="InterPro" id="IPR006084">
    <property type="entry name" value="XPG/Rad2"/>
</dbReference>
<feature type="region of interest" description="Disordered" evidence="13">
    <location>
        <begin position="458"/>
        <end position="491"/>
    </location>
</feature>
<name>A0A3S3PD51_9ACAR</name>
<accession>A0A3S3PD51</accession>
<dbReference type="SUPFAM" id="SSF88723">
    <property type="entry name" value="PIN domain-like"/>
    <property type="match status" value="1"/>
</dbReference>
<keyword evidence="17" id="KW-1185">Reference proteome</keyword>
<feature type="compositionally biased region" description="Polar residues" evidence="13">
    <location>
        <begin position="880"/>
        <end position="892"/>
    </location>
</feature>
<comment type="cofactor">
    <cofactor evidence="1">
        <name>Mg(2+)</name>
        <dbReference type="ChEBI" id="CHEBI:18420"/>
    </cofactor>
</comment>
<dbReference type="EMBL" id="NCKU01002247">
    <property type="protein sequence ID" value="RWS10041.1"/>
    <property type="molecule type" value="Genomic_DNA"/>
</dbReference>
<feature type="compositionally biased region" description="Basic residues" evidence="13">
    <location>
        <begin position="832"/>
        <end position="846"/>
    </location>
</feature>